<keyword evidence="1" id="KW-0472">Membrane</keyword>
<keyword evidence="3" id="KW-1185">Reference proteome</keyword>
<sequence length="109" mass="12238">MQIHAYTHTYSFSEIPLAGRACCLSIGGPHHALQRLYIEVIIFGFQAPSYIFPSPLLFCINRTSSFRFLKCFPAGQPILTVVLGKVTHVSFFSILSVSSQGMKEERKQK</sequence>
<reference evidence="2 3" key="1">
    <citation type="submission" date="2021-06" db="EMBL/GenBank/DDBJ databases">
        <authorList>
            <person name="Palmer J.M."/>
        </authorList>
    </citation>
    <scope>NUCLEOTIDE SEQUENCE [LARGE SCALE GENOMIC DNA]</scope>
    <source>
        <strain evidence="3">if_2019</strain>
        <tissue evidence="2">Muscle</tissue>
    </source>
</reference>
<name>A0ABV0V7V5_9TELE</name>
<gene>
    <name evidence="2" type="ORF">ILYODFUR_024174</name>
</gene>
<proteinExistence type="predicted"/>
<feature type="transmembrane region" description="Helical" evidence="1">
    <location>
        <begin position="36"/>
        <end position="58"/>
    </location>
</feature>
<evidence type="ECO:0000313" key="2">
    <source>
        <dbReference type="EMBL" id="MEQ2252668.1"/>
    </source>
</evidence>
<evidence type="ECO:0000256" key="1">
    <source>
        <dbReference type="SAM" id="Phobius"/>
    </source>
</evidence>
<keyword evidence="1" id="KW-1133">Transmembrane helix</keyword>
<organism evidence="2 3">
    <name type="scientific">Ilyodon furcidens</name>
    <name type="common">goldbreast splitfin</name>
    <dbReference type="NCBI Taxonomy" id="33524"/>
    <lineage>
        <taxon>Eukaryota</taxon>
        <taxon>Metazoa</taxon>
        <taxon>Chordata</taxon>
        <taxon>Craniata</taxon>
        <taxon>Vertebrata</taxon>
        <taxon>Euteleostomi</taxon>
        <taxon>Actinopterygii</taxon>
        <taxon>Neopterygii</taxon>
        <taxon>Teleostei</taxon>
        <taxon>Neoteleostei</taxon>
        <taxon>Acanthomorphata</taxon>
        <taxon>Ovalentaria</taxon>
        <taxon>Atherinomorphae</taxon>
        <taxon>Cyprinodontiformes</taxon>
        <taxon>Goodeidae</taxon>
        <taxon>Ilyodon</taxon>
    </lineage>
</organism>
<comment type="caution">
    <text evidence="2">The sequence shown here is derived from an EMBL/GenBank/DDBJ whole genome shotgun (WGS) entry which is preliminary data.</text>
</comment>
<accession>A0ABV0V7V5</accession>
<feature type="transmembrane region" description="Helical" evidence="1">
    <location>
        <begin position="78"/>
        <end position="97"/>
    </location>
</feature>
<dbReference type="Proteomes" id="UP001482620">
    <property type="component" value="Unassembled WGS sequence"/>
</dbReference>
<dbReference type="EMBL" id="JAHRIQ010095523">
    <property type="protein sequence ID" value="MEQ2252668.1"/>
    <property type="molecule type" value="Genomic_DNA"/>
</dbReference>
<evidence type="ECO:0000313" key="3">
    <source>
        <dbReference type="Proteomes" id="UP001482620"/>
    </source>
</evidence>
<protein>
    <submittedName>
        <fullName evidence="2">Uncharacterized protein</fullName>
    </submittedName>
</protein>
<keyword evidence="1" id="KW-0812">Transmembrane</keyword>